<accession>A0A1S8CSS0</accession>
<dbReference type="EMBL" id="MLCN01000043">
    <property type="protein sequence ID" value="ONG37861.1"/>
    <property type="molecule type" value="Genomic_DNA"/>
</dbReference>
<comment type="caution">
    <text evidence="1">The sequence shown here is derived from an EMBL/GenBank/DDBJ whole genome shotgun (WGS) entry which is preliminary data.</text>
</comment>
<dbReference type="Proteomes" id="UP000192132">
    <property type="component" value="Unassembled WGS sequence"/>
</dbReference>
<proteinExistence type="predicted"/>
<dbReference type="AlphaFoldDB" id="A0A1S8CSS0"/>
<dbReference type="RefSeq" id="WP_076879168.1">
    <property type="nucleotide sequence ID" value="NZ_MLCN01000043.1"/>
</dbReference>
<dbReference type="STRING" id="1907941.BKE30_13715"/>
<gene>
    <name evidence="1" type="ORF">BKE30_13715</name>
</gene>
<keyword evidence="2" id="KW-1185">Reference proteome</keyword>
<reference evidence="1 2" key="1">
    <citation type="submission" date="2016-10" db="EMBL/GenBank/DDBJ databases">
        <title>Draft Genome sequence of Alkanindiges sp. strain H1.</title>
        <authorList>
            <person name="Subhash Y."/>
            <person name="Lee S."/>
        </authorList>
    </citation>
    <scope>NUCLEOTIDE SEQUENCE [LARGE SCALE GENOMIC DNA]</scope>
    <source>
        <strain evidence="1 2">H1</strain>
    </source>
</reference>
<evidence type="ECO:0000313" key="2">
    <source>
        <dbReference type="Proteomes" id="UP000192132"/>
    </source>
</evidence>
<protein>
    <submittedName>
        <fullName evidence="1">Uncharacterized protein</fullName>
    </submittedName>
</protein>
<evidence type="ECO:0000313" key="1">
    <source>
        <dbReference type="EMBL" id="ONG37861.1"/>
    </source>
</evidence>
<sequence length="297" mass="34566">MINDSPLANVDLQREFNIQCKSKIVNEYKMNTLRNYESQFRQALQVLFSDGRQNFNYTSKGILKHPIFTAMRQTHQFNSNVWITEDDRLRLNAPIKPDQQSSAALIRLEPKGKVLQFWNLDQIQGLVYGQHKVYPALDSIQLRLLLENIASNFAVSIAYNSQDYMVKNNKIYLCESTDADLLNMELLQAVIIAACRIPNGNISLSVELTARLLAEKFNFEYVSLQPERLKQGWSEMTLREYEKALQNAKSLAYQISYRVLGDEQFHTPENRIYKTQRVSFWDRVVIQLSLFVNNLRV</sequence>
<organism evidence="1 2">
    <name type="scientific">Alkanindiges hydrocarboniclasticus</name>
    <dbReference type="NCBI Taxonomy" id="1907941"/>
    <lineage>
        <taxon>Bacteria</taxon>
        <taxon>Pseudomonadati</taxon>
        <taxon>Pseudomonadota</taxon>
        <taxon>Gammaproteobacteria</taxon>
        <taxon>Moraxellales</taxon>
        <taxon>Moraxellaceae</taxon>
        <taxon>Alkanindiges</taxon>
    </lineage>
</organism>
<name>A0A1S8CSS0_9GAMM</name>